<dbReference type="EMBL" id="KE721219">
    <property type="protein sequence ID" value="ERF71372.1"/>
    <property type="molecule type" value="Genomic_DNA"/>
</dbReference>
<evidence type="ECO:0000256" key="1">
    <source>
        <dbReference type="SAM" id="MobiDB-lite"/>
    </source>
</evidence>
<dbReference type="OMA" id="DIPSWHY"/>
<protein>
    <submittedName>
        <fullName evidence="2">Uncharacterized protein</fullName>
    </submittedName>
</protein>
<name>U1G274_ENDPU</name>
<evidence type="ECO:0000313" key="2">
    <source>
        <dbReference type="EMBL" id="ERF71372.1"/>
    </source>
</evidence>
<dbReference type="RefSeq" id="XP_007802976.1">
    <property type="nucleotide sequence ID" value="XM_007804785.1"/>
</dbReference>
<dbReference type="HOGENOM" id="CLU_497072_0_0_1"/>
<dbReference type="AlphaFoldDB" id="U1G274"/>
<sequence length="522" mass="58181">MSSRFVLANLFHYEDRQLSLSFEHVTTSTSWQDHGPGSTIGFYNLCNGRIEADRSSPTYLKHCKAMEKARIASMILTQLLNGNTTVGGNMEDEPRQGDKGLPSASMGNTLVVADEAFVNCGAIHTHSRNLFFSTNFTFPIITSNETKHHLASVQHLHVSSPTLKLDRVCIFNDHLVKTSLPHAGSSKVNASHLSLAPATINELEYIARWSSTIADMAVMFISRRGKERSGPTISIGLDIPSWHYHPSVVQAYERGHCNATEALRSMDAVNRRHDQISYVFTSAIQHELRKRGANSGDYDIHSSDKTNPVAAAIRQGLQIGKLPSLEDFVQGLSLQNNHPWGDFCTLIPEREQPQDLDGLVYLFYVFEAVKSALTKAIAKHHSTFSQGRPEAAAPSTPKGSRIGTKPSRLILSVDDPAERRIYTRAQQVLRKLRSSRKDLPSPVLVETYMCRRVFVNGNKTRARLYRQDTTPQPIALLTSPKISNDADNARMVGPLDVVRELYGYECAYNLQMWLMDVGLPSH</sequence>
<feature type="region of interest" description="Disordered" evidence="1">
    <location>
        <begin position="381"/>
        <end position="404"/>
    </location>
</feature>
<dbReference type="Proteomes" id="UP000019373">
    <property type="component" value="Unassembled WGS sequence"/>
</dbReference>
<gene>
    <name evidence="2" type="ORF">EPUS_09296</name>
</gene>
<accession>U1G274</accession>
<dbReference type="eggNOG" id="ENOG502SZ8X">
    <property type="taxonomic scope" value="Eukaryota"/>
</dbReference>
<proteinExistence type="predicted"/>
<organism evidence="2 3">
    <name type="scientific">Endocarpon pusillum (strain Z07020 / HMAS-L-300199)</name>
    <name type="common">Lichen-forming fungus</name>
    <dbReference type="NCBI Taxonomy" id="1263415"/>
    <lineage>
        <taxon>Eukaryota</taxon>
        <taxon>Fungi</taxon>
        <taxon>Dikarya</taxon>
        <taxon>Ascomycota</taxon>
        <taxon>Pezizomycotina</taxon>
        <taxon>Eurotiomycetes</taxon>
        <taxon>Chaetothyriomycetidae</taxon>
        <taxon>Verrucariales</taxon>
        <taxon>Verrucariaceae</taxon>
        <taxon>Endocarpon</taxon>
    </lineage>
</organism>
<keyword evidence="3" id="KW-1185">Reference proteome</keyword>
<dbReference type="GeneID" id="19244124"/>
<reference evidence="3" key="1">
    <citation type="journal article" date="2014" name="BMC Genomics">
        <title>Genome characteristics reveal the impact of lichenization on lichen-forming fungus Endocarpon pusillum Hedwig (Verrucariales, Ascomycota).</title>
        <authorList>
            <person name="Wang Y.-Y."/>
            <person name="Liu B."/>
            <person name="Zhang X.-Y."/>
            <person name="Zhou Q.-M."/>
            <person name="Zhang T."/>
            <person name="Li H."/>
            <person name="Yu Y.-F."/>
            <person name="Zhang X.-L."/>
            <person name="Hao X.-Y."/>
            <person name="Wang M."/>
            <person name="Wang L."/>
            <person name="Wei J.-C."/>
        </authorList>
    </citation>
    <scope>NUCLEOTIDE SEQUENCE [LARGE SCALE GENOMIC DNA]</scope>
    <source>
        <strain evidence="3">Z07020 / HMAS-L-300199</strain>
    </source>
</reference>
<evidence type="ECO:0000313" key="3">
    <source>
        <dbReference type="Proteomes" id="UP000019373"/>
    </source>
</evidence>
<dbReference type="OrthoDB" id="5421738at2759"/>